<keyword evidence="3" id="KW-1185">Reference proteome</keyword>
<dbReference type="Gramene" id="OGLUM05G15700.1">
    <property type="protein sequence ID" value="OGLUM05G15700.1"/>
    <property type="gene ID" value="OGLUM05G15700"/>
</dbReference>
<accession>A0A0D9ZYK7</accession>
<dbReference type="EnsemblPlants" id="OGLUM05G15700.1">
    <property type="protein sequence ID" value="OGLUM05G15700.1"/>
    <property type="gene ID" value="OGLUM05G15700"/>
</dbReference>
<name>A0A0D9ZYK7_9ORYZ</name>
<evidence type="ECO:0000256" key="1">
    <source>
        <dbReference type="SAM" id="MobiDB-lite"/>
    </source>
</evidence>
<reference evidence="2" key="2">
    <citation type="submission" date="2018-05" db="EMBL/GenBank/DDBJ databases">
        <title>OgluRS3 (Oryza glumaepatula Reference Sequence Version 3).</title>
        <authorList>
            <person name="Zhang J."/>
            <person name="Kudrna D."/>
            <person name="Lee S."/>
            <person name="Talag J."/>
            <person name="Welchert J."/>
            <person name="Wing R.A."/>
        </authorList>
    </citation>
    <scope>NUCLEOTIDE SEQUENCE [LARGE SCALE GENOMIC DNA]</scope>
</reference>
<protein>
    <submittedName>
        <fullName evidence="2">Uncharacterized protein</fullName>
    </submittedName>
</protein>
<proteinExistence type="predicted"/>
<evidence type="ECO:0000313" key="2">
    <source>
        <dbReference type="EnsemblPlants" id="OGLUM05G15700.1"/>
    </source>
</evidence>
<dbReference type="HOGENOM" id="CLU_2871306_0_0_1"/>
<organism evidence="2">
    <name type="scientific">Oryza glumipatula</name>
    <dbReference type="NCBI Taxonomy" id="40148"/>
    <lineage>
        <taxon>Eukaryota</taxon>
        <taxon>Viridiplantae</taxon>
        <taxon>Streptophyta</taxon>
        <taxon>Embryophyta</taxon>
        <taxon>Tracheophyta</taxon>
        <taxon>Spermatophyta</taxon>
        <taxon>Magnoliopsida</taxon>
        <taxon>Liliopsida</taxon>
        <taxon>Poales</taxon>
        <taxon>Poaceae</taxon>
        <taxon>BOP clade</taxon>
        <taxon>Oryzoideae</taxon>
        <taxon>Oryzeae</taxon>
        <taxon>Oryzinae</taxon>
        <taxon>Oryza</taxon>
    </lineage>
</organism>
<sequence length="64" mass="7358">MEGRRRRRWVTSGTPGMEGGERRGSRLGVRWGFAGDRPRLGWGEAVEATAEENLLRYGRRDRAR</sequence>
<feature type="region of interest" description="Disordered" evidence="1">
    <location>
        <begin position="1"/>
        <end position="23"/>
    </location>
</feature>
<reference evidence="2" key="1">
    <citation type="submission" date="2015-04" db="UniProtKB">
        <authorList>
            <consortium name="EnsemblPlants"/>
        </authorList>
    </citation>
    <scope>IDENTIFICATION</scope>
</reference>
<dbReference type="AlphaFoldDB" id="A0A0D9ZYK7"/>
<evidence type="ECO:0000313" key="3">
    <source>
        <dbReference type="Proteomes" id="UP000026961"/>
    </source>
</evidence>
<dbReference type="Proteomes" id="UP000026961">
    <property type="component" value="Chromosome 5"/>
</dbReference>